<feature type="transmembrane region" description="Helical" evidence="8">
    <location>
        <begin position="360"/>
        <end position="379"/>
    </location>
</feature>
<feature type="transmembrane region" description="Helical" evidence="8">
    <location>
        <begin position="438"/>
        <end position="459"/>
    </location>
</feature>
<dbReference type="EMBL" id="SIDB01000013">
    <property type="protein sequence ID" value="KAI3424104.1"/>
    <property type="molecule type" value="Genomic_DNA"/>
</dbReference>
<reference evidence="10" key="1">
    <citation type="journal article" date="2019" name="Plant J.">
        <title>Chlorella vulgaris genome assembly and annotation reveals the molecular basis for metabolic acclimation to high light conditions.</title>
        <authorList>
            <person name="Cecchin M."/>
            <person name="Marcolungo L."/>
            <person name="Rossato M."/>
            <person name="Girolomoni L."/>
            <person name="Cosentino E."/>
            <person name="Cuine S."/>
            <person name="Li-Beisson Y."/>
            <person name="Delledonne M."/>
            <person name="Ballottari M."/>
        </authorList>
    </citation>
    <scope>NUCLEOTIDE SEQUENCE</scope>
    <source>
        <strain evidence="10">211/11P</strain>
    </source>
</reference>
<dbReference type="OrthoDB" id="534912at2759"/>
<feature type="domain" description="Ammonium transporter AmtB-like" evidence="9">
    <location>
        <begin position="63"/>
        <end position="480"/>
    </location>
</feature>
<feature type="transmembrane region" description="Helical" evidence="8">
    <location>
        <begin position="229"/>
        <end position="250"/>
    </location>
</feature>
<evidence type="ECO:0000256" key="4">
    <source>
        <dbReference type="ARBA" id="ARBA00022692"/>
    </source>
</evidence>
<keyword evidence="5 8" id="KW-1133">Transmembrane helix</keyword>
<keyword evidence="6 8" id="KW-0472">Membrane</keyword>
<dbReference type="AlphaFoldDB" id="A0A9D4YSI4"/>
<dbReference type="InterPro" id="IPR024041">
    <property type="entry name" value="NH4_transpt_AmtB-like_dom"/>
</dbReference>
<dbReference type="PROSITE" id="PS01219">
    <property type="entry name" value="AMMONIUM_TRANSP"/>
    <property type="match status" value="1"/>
</dbReference>
<dbReference type="InterPro" id="IPR001905">
    <property type="entry name" value="Ammonium_transpt"/>
</dbReference>
<dbReference type="Gene3D" id="1.10.3430.10">
    <property type="entry name" value="Ammonium transporter AmtB like domains"/>
    <property type="match status" value="1"/>
</dbReference>
<evidence type="ECO:0000256" key="7">
    <source>
        <dbReference type="ARBA" id="ARBA00023177"/>
    </source>
</evidence>
<dbReference type="SUPFAM" id="SSF111352">
    <property type="entry name" value="Ammonium transporter"/>
    <property type="match status" value="1"/>
</dbReference>
<name>A0A9D4YSI4_CHLVU</name>
<feature type="transmembrane region" description="Helical" evidence="8">
    <location>
        <begin position="96"/>
        <end position="118"/>
    </location>
</feature>
<feature type="transmembrane region" description="Helical" evidence="8">
    <location>
        <begin position="271"/>
        <end position="288"/>
    </location>
</feature>
<evidence type="ECO:0000256" key="5">
    <source>
        <dbReference type="ARBA" id="ARBA00022989"/>
    </source>
</evidence>
<keyword evidence="3 8" id="KW-0813">Transport</keyword>
<keyword evidence="4 8" id="KW-0812">Transmembrane</keyword>
<comment type="subcellular location">
    <subcellularLocation>
        <location evidence="8">Cell membrane</location>
        <topology evidence="8">Multi-pass membrane protein</topology>
    </subcellularLocation>
    <subcellularLocation>
        <location evidence="1">Membrane</location>
        <topology evidence="1">Multi-pass membrane protein</topology>
    </subcellularLocation>
</comment>
<keyword evidence="7 8" id="KW-0924">Ammonia transport</keyword>
<evidence type="ECO:0000256" key="2">
    <source>
        <dbReference type="ARBA" id="ARBA00005887"/>
    </source>
</evidence>
<comment type="similarity">
    <text evidence="2 8">Belongs to the ammonia transporter channel (TC 1.A.11.2) family.</text>
</comment>
<feature type="transmembrane region" description="Helical" evidence="8">
    <location>
        <begin position="149"/>
        <end position="169"/>
    </location>
</feature>
<dbReference type="GO" id="GO:0097272">
    <property type="term" value="P:ammonium homeostasis"/>
    <property type="evidence" value="ECO:0007669"/>
    <property type="project" value="TreeGrafter"/>
</dbReference>
<evidence type="ECO:0000313" key="11">
    <source>
        <dbReference type="Proteomes" id="UP001055712"/>
    </source>
</evidence>
<evidence type="ECO:0000256" key="1">
    <source>
        <dbReference type="ARBA" id="ARBA00004141"/>
    </source>
</evidence>
<feature type="transmembrane region" description="Helical" evidence="8">
    <location>
        <begin position="62"/>
        <end position="84"/>
    </location>
</feature>
<sequence length="499" mass="53141">MQGAAAALANSLTGGIGGEHDRLGGARSLLQPRQQPSNSTLQMDTTYSLTSIGGFLDEQLTILWMLQCAFLVFFMQCGFALLEAGTVRVKNTKNILLKNVVDACVSTMAWWAVGYAFAYGTCGDSPFIGYHNFFSADANDTSQTTYWAFWLYGWAFSATAATVVSGAMAERTKFRAYLLYTTFISAFIYPVVVHWVWSGSGWLSAFRRPDCSVEKEEPLISGTMGVMDFAGSGVVHMVGGGASLMGAIFLGPRLGRFTKDGHVVQFDNSSPANMALGVFILWLGFYAFNSGSTQCFYGCMPIAAKVAVNTTLATGAGGLTCLFFAVFNGNPGDIAPLLNGILAGAVSITAPCALVQSYGAVIIGAVGAIFYSLSSKLLLRLHIDDPVEAAPVHLFCGCWGVLSVGFFATKSSTEAVYGYANDWGVLYGGSGKQLGMQLLGVVCIGCWSCGLSGIMFYVLKKLDWLRTSKDAELQGLDLSQGIGSGMRGNCFPCLPCCQD</sequence>
<feature type="transmembrane region" description="Helical" evidence="8">
    <location>
        <begin position="391"/>
        <end position="409"/>
    </location>
</feature>
<accession>A0A9D4YSI4</accession>
<comment type="caution">
    <text evidence="10">The sequence shown here is derived from an EMBL/GenBank/DDBJ whole genome shotgun (WGS) entry which is preliminary data.</text>
</comment>
<evidence type="ECO:0000313" key="10">
    <source>
        <dbReference type="EMBL" id="KAI3424104.1"/>
    </source>
</evidence>
<dbReference type="GO" id="GO:0008519">
    <property type="term" value="F:ammonium channel activity"/>
    <property type="evidence" value="ECO:0007669"/>
    <property type="project" value="InterPro"/>
</dbReference>
<protein>
    <recommendedName>
        <fullName evidence="8">Ammonium transporter</fullName>
    </recommendedName>
</protein>
<dbReference type="GO" id="GO:0005886">
    <property type="term" value="C:plasma membrane"/>
    <property type="evidence" value="ECO:0007669"/>
    <property type="project" value="UniProtKB-SubCell"/>
</dbReference>
<organism evidence="10 11">
    <name type="scientific">Chlorella vulgaris</name>
    <name type="common">Green alga</name>
    <dbReference type="NCBI Taxonomy" id="3077"/>
    <lineage>
        <taxon>Eukaryota</taxon>
        <taxon>Viridiplantae</taxon>
        <taxon>Chlorophyta</taxon>
        <taxon>core chlorophytes</taxon>
        <taxon>Trebouxiophyceae</taxon>
        <taxon>Chlorellales</taxon>
        <taxon>Chlorellaceae</taxon>
        <taxon>Chlorella clade</taxon>
        <taxon>Chlorella</taxon>
    </lineage>
</organism>
<keyword evidence="11" id="KW-1185">Reference proteome</keyword>
<evidence type="ECO:0000256" key="6">
    <source>
        <dbReference type="ARBA" id="ARBA00023136"/>
    </source>
</evidence>
<dbReference type="PANTHER" id="PTHR11730">
    <property type="entry name" value="AMMONIUM TRANSPORTER"/>
    <property type="match status" value="1"/>
</dbReference>
<gene>
    <name evidence="10" type="ORF">D9Q98_009465</name>
</gene>
<dbReference type="Pfam" id="PF00909">
    <property type="entry name" value="Ammonium_transp"/>
    <property type="match status" value="1"/>
</dbReference>
<dbReference type="Proteomes" id="UP001055712">
    <property type="component" value="Unassembled WGS sequence"/>
</dbReference>
<evidence type="ECO:0000256" key="8">
    <source>
        <dbReference type="RuleBase" id="RU362002"/>
    </source>
</evidence>
<reference evidence="10" key="2">
    <citation type="submission" date="2020-11" db="EMBL/GenBank/DDBJ databases">
        <authorList>
            <person name="Cecchin M."/>
            <person name="Marcolungo L."/>
            <person name="Rossato M."/>
            <person name="Girolomoni L."/>
            <person name="Cosentino E."/>
            <person name="Cuine S."/>
            <person name="Li-Beisson Y."/>
            <person name="Delledonne M."/>
            <person name="Ballottari M."/>
        </authorList>
    </citation>
    <scope>NUCLEOTIDE SEQUENCE</scope>
    <source>
        <strain evidence="10">211/11P</strain>
        <tissue evidence="10">Whole cell</tissue>
    </source>
</reference>
<feature type="transmembrane region" description="Helical" evidence="8">
    <location>
        <begin position="308"/>
        <end position="327"/>
    </location>
</feature>
<dbReference type="PANTHER" id="PTHR11730:SF6">
    <property type="entry name" value="AMMONIUM TRANSPORTER"/>
    <property type="match status" value="1"/>
</dbReference>
<evidence type="ECO:0000256" key="3">
    <source>
        <dbReference type="ARBA" id="ARBA00022448"/>
    </source>
</evidence>
<dbReference type="InterPro" id="IPR029020">
    <property type="entry name" value="Ammonium/urea_transptr"/>
</dbReference>
<proteinExistence type="inferred from homology"/>
<feature type="transmembrane region" description="Helical" evidence="8">
    <location>
        <begin position="176"/>
        <end position="197"/>
    </location>
</feature>
<feature type="transmembrane region" description="Helical" evidence="8">
    <location>
        <begin position="334"/>
        <end position="354"/>
    </location>
</feature>
<evidence type="ECO:0000259" key="9">
    <source>
        <dbReference type="Pfam" id="PF00909"/>
    </source>
</evidence>
<dbReference type="InterPro" id="IPR018047">
    <property type="entry name" value="Ammonium_transpt_CS"/>
</dbReference>
<dbReference type="NCBIfam" id="TIGR00836">
    <property type="entry name" value="amt"/>
    <property type="match status" value="1"/>
</dbReference>